<evidence type="ECO:0000313" key="2">
    <source>
        <dbReference type="Proteomes" id="UP000247150"/>
    </source>
</evidence>
<name>A0A2V3A3E4_9BACI</name>
<evidence type="ECO:0000313" key="1">
    <source>
        <dbReference type="EMBL" id="PWW31232.1"/>
    </source>
</evidence>
<comment type="caution">
    <text evidence="1">The sequence shown here is derived from an EMBL/GenBank/DDBJ whole genome shotgun (WGS) entry which is preliminary data.</text>
</comment>
<sequence length="57" mass="6641">MPAGEEELKIASILYYQAYQEDLPLLNYRKQDVEYIIEQLHVKLSNGTDVFDSVLVH</sequence>
<gene>
    <name evidence="1" type="ORF">DFO73_102227</name>
</gene>
<proteinExistence type="predicted"/>
<dbReference type="EMBL" id="QGTW01000002">
    <property type="protein sequence ID" value="PWW31232.1"/>
    <property type="molecule type" value="Genomic_DNA"/>
</dbReference>
<dbReference type="Proteomes" id="UP000247150">
    <property type="component" value="Unassembled WGS sequence"/>
</dbReference>
<organism evidence="1 2">
    <name type="scientific">Cytobacillus oceanisediminis</name>
    <dbReference type="NCBI Taxonomy" id="665099"/>
    <lineage>
        <taxon>Bacteria</taxon>
        <taxon>Bacillati</taxon>
        <taxon>Bacillota</taxon>
        <taxon>Bacilli</taxon>
        <taxon>Bacillales</taxon>
        <taxon>Bacillaceae</taxon>
        <taxon>Cytobacillus</taxon>
    </lineage>
</organism>
<dbReference type="RefSeq" id="WP_181395929.1">
    <property type="nucleotide sequence ID" value="NZ_QGTW01000002.1"/>
</dbReference>
<protein>
    <submittedName>
        <fullName evidence="1">Uncharacterized protein</fullName>
    </submittedName>
</protein>
<accession>A0A2V3A3E4</accession>
<dbReference type="AlphaFoldDB" id="A0A2V3A3E4"/>
<reference evidence="1 2" key="1">
    <citation type="submission" date="2018-05" db="EMBL/GenBank/DDBJ databases">
        <title>Freshwater and sediment microbial communities from various areas in North America, analyzing microbe dynamics in response to fracking.</title>
        <authorList>
            <person name="Lamendella R."/>
        </authorList>
    </citation>
    <scope>NUCLEOTIDE SEQUENCE [LARGE SCALE GENOMIC DNA]</scope>
    <source>
        <strain evidence="1 2">15_TX</strain>
    </source>
</reference>